<sequence>MHNPNFASTNLNYGASKNAAALLLKLMARNVSVDEIHILSFHPGAVLTETARAYGYDENSLPWDDVDIHGHFFVWAASEEAKFLHGRFVYATWDVTELPSAAVRALLDEDSDFLKIGGKSA</sequence>
<dbReference type="AlphaFoldDB" id="A0A1Q5SNN0"/>
<protein>
    <recommendedName>
        <fullName evidence="3">Short-chain dehydrogenase TIC 32, chloroplastic</fullName>
    </recommendedName>
</protein>
<dbReference type="EMBL" id="MNBE01000773">
    <property type="protein sequence ID" value="OKO89582.1"/>
    <property type="molecule type" value="Genomic_DNA"/>
</dbReference>
<name>A0A1Q5SNN0_9EURO</name>
<accession>A0A1Q5SNN0</accession>
<dbReference type="InterPro" id="IPR036291">
    <property type="entry name" value="NAD(P)-bd_dom_sf"/>
</dbReference>
<keyword evidence="2" id="KW-1185">Reference proteome</keyword>
<dbReference type="Gene3D" id="3.40.50.720">
    <property type="entry name" value="NAD(P)-binding Rossmann-like Domain"/>
    <property type="match status" value="1"/>
</dbReference>
<proteinExistence type="predicted"/>
<comment type="caution">
    <text evidence="1">The sequence shown here is derived from an EMBL/GenBank/DDBJ whole genome shotgun (WGS) entry which is preliminary data.</text>
</comment>
<evidence type="ECO:0000313" key="2">
    <source>
        <dbReference type="Proteomes" id="UP000186955"/>
    </source>
</evidence>
<dbReference type="STRING" id="1316194.A0A1Q5SNN0"/>
<organism evidence="1 2">
    <name type="scientific">Penicillium subrubescens</name>
    <dbReference type="NCBI Taxonomy" id="1316194"/>
    <lineage>
        <taxon>Eukaryota</taxon>
        <taxon>Fungi</taxon>
        <taxon>Dikarya</taxon>
        <taxon>Ascomycota</taxon>
        <taxon>Pezizomycotina</taxon>
        <taxon>Eurotiomycetes</taxon>
        <taxon>Eurotiomycetidae</taxon>
        <taxon>Eurotiales</taxon>
        <taxon>Aspergillaceae</taxon>
        <taxon>Penicillium</taxon>
    </lineage>
</organism>
<dbReference type="Proteomes" id="UP000186955">
    <property type="component" value="Unassembled WGS sequence"/>
</dbReference>
<evidence type="ECO:0000313" key="1">
    <source>
        <dbReference type="EMBL" id="OKO89582.1"/>
    </source>
</evidence>
<evidence type="ECO:0008006" key="3">
    <source>
        <dbReference type="Google" id="ProtNLM"/>
    </source>
</evidence>
<reference evidence="1 2" key="1">
    <citation type="submission" date="2016-10" db="EMBL/GenBank/DDBJ databases">
        <title>Genome sequence of the ascomycete fungus Penicillium subrubescens.</title>
        <authorList>
            <person name="De Vries R.P."/>
            <person name="Peng M."/>
            <person name="Dilokpimol A."/>
            <person name="Hilden K."/>
            <person name="Makela M.R."/>
            <person name="Grigoriev I."/>
            <person name="Riley R."/>
            <person name="Granchi Z."/>
        </authorList>
    </citation>
    <scope>NUCLEOTIDE SEQUENCE [LARGE SCALE GENOMIC DNA]</scope>
    <source>
        <strain evidence="1 2">CBS 132785</strain>
    </source>
</reference>
<dbReference type="SUPFAM" id="SSF51735">
    <property type="entry name" value="NAD(P)-binding Rossmann-fold domains"/>
    <property type="match status" value="1"/>
</dbReference>
<gene>
    <name evidence="1" type="ORF">PENSUB_13648</name>
</gene>